<sequence>MAKDIPISFFTSKTRFPKFSIDCEVKQCGIVSCFCQKDSRFLQIDAKNVMALISIKWQGRMYMKERRVDPLGGSREFQFLLGEERSIFSPEFTVDSMRGIRWISGLKSWQ</sequence>
<keyword evidence="2" id="KW-1185">Reference proteome</keyword>
<comment type="caution">
    <text evidence="1">The sequence shown here is derived from an EMBL/GenBank/DDBJ whole genome shotgun (WGS) entry which is preliminary data.</text>
</comment>
<dbReference type="Proteomes" id="UP000887013">
    <property type="component" value="Unassembled WGS sequence"/>
</dbReference>
<accession>A0A8X6THX6</accession>
<dbReference type="AlphaFoldDB" id="A0A8X6THX6"/>
<evidence type="ECO:0000313" key="1">
    <source>
        <dbReference type="EMBL" id="GFT11743.1"/>
    </source>
</evidence>
<proteinExistence type="predicted"/>
<dbReference type="EMBL" id="BMAW01009045">
    <property type="protein sequence ID" value="GFT11743.1"/>
    <property type="molecule type" value="Genomic_DNA"/>
</dbReference>
<reference evidence="1" key="1">
    <citation type="submission" date="2020-08" db="EMBL/GenBank/DDBJ databases">
        <title>Multicomponent nature underlies the extraordinary mechanical properties of spider dragline silk.</title>
        <authorList>
            <person name="Kono N."/>
            <person name="Nakamura H."/>
            <person name="Mori M."/>
            <person name="Yoshida Y."/>
            <person name="Ohtoshi R."/>
            <person name="Malay A.D."/>
            <person name="Moran D.A.P."/>
            <person name="Tomita M."/>
            <person name="Numata K."/>
            <person name="Arakawa K."/>
        </authorList>
    </citation>
    <scope>NUCLEOTIDE SEQUENCE</scope>
</reference>
<evidence type="ECO:0000313" key="2">
    <source>
        <dbReference type="Proteomes" id="UP000887013"/>
    </source>
</evidence>
<gene>
    <name evidence="1" type="ORF">NPIL_316001</name>
</gene>
<name>A0A8X6THX6_NEPPI</name>
<organism evidence="1 2">
    <name type="scientific">Nephila pilipes</name>
    <name type="common">Giant wood spider</name>
    <name type="synonym">Nephila maculata</name>
    <dbReference type="NCBI Taxonomy" id="299642"/>
    <lineage>
        <taxon>Eukaryota</taxon>
        <taxon>Metazoa</taxon>
        <taxon>Ecdysozoa</taxon>
        <taxon>Arthropoda</taxon>
        <taxon>Chelicerata</taxon>
        <taxon>Arachnida</taxon>
        <taxon>Araneae</taxon>
        <taxon>Araneomorphae</taxon>
        <taxon>Entelegynae</taxon>
        <taxon>Araneoidea</taxon>
        <taxon>Nephilidae</taxon>
        <taxon>Nephila</taxon>
    </lineage>
</organism>
<protein>
    <submittedName>
        <fullName evidence="1">Uncharacterized protein</fullName>
    </submittedName>
</protein>